<gene>
    <name evidence="13" type="ORF">PMAYCL1PPCAC_10159</name>
</gene>
<comment type="subcellular location">
    <subcellularLocation>
        <location evidence="2">Cytoplasm</location>
    </subcellularLocation>
    <subcellularLocation>
        <location evidence="1">Nucleus</location>
    </subcellularLocation>
</comment>
<evidence type="ECO:0000256" key="2">
    <source>
        <dbReference type="ARBA" id="ARBA00004496"/>
    </source>
</evidence>
<evidence type="ECO:0000256" key="4">
    <source>
        <dbReference type="ARBA" id="ARBA00016856"/>
    </source>
</evidence>
<dbReference type="AlphaFoldDB" id="A0AAN5CEI1"/>
<evidence type="ECO:0000256" key="1">
    <source>
        <dbReference type="ARBA" id="ARBA00004123"/>
    </source>
</evidence>
<evidence type="ECO:0000256" key="11">
    <source>
        <dbReference type="SAM" id="MobiDB-lite"/>
    </source>
</evidence>
<evidence type="ECO:0000256" key="7">
    <source>
        <dbReference type="ARBA" id="ARBA00022884"/>
    </source>
</evidence>
<evidence type="ECO:0000256" key="3">
    <source>
        <dbReference type="ARBA" id="ARBA00006094"/>
    </source>
</evidence>
<dbReference type="GO" id="GO:0003723">
    <property type="term" value="F:RNA binding"/>
    <property type="evidence" value="ECO:0007669"/>
    <property type="project" value="UniProtKB-KW"/>
</dbReference>
<feature type="compositionally biased region" description="Basic and acidic residues" evidence="11">
    <location>
        <begin position="169"/>
        <end position="189"/>
    </location>
</feature>
<dbReference type="PANTHER" id="PTHR13135">
    <property type="entry name" value="CYTOSOLIC RESINIFERATOXIN BINDING PROTEIN RBP-26"/>
    <property type="match status" value="1"/>
</dbReference>
<evidence type="ECO:0000256" key="6">
    <source>
        <dbReference type="ARBA" id="ARBA00022490"/>
    </source>
</evidence>
<proteinExistence type="inferred from homology"/>
<evidence type="ECO:0000259" key="12">
    <source>
        <dbReference type="Pfam" id="PF10258"/>
    </source>
</evidence>
<name>A0AAN5CEI1_9BILA</name>
<dbReference type="PANTHER" id="PTHR13135:SF0">
    <property type="entry name" value="PHOSPHORYLATED ADAPTER RNA EXPORT PROTEIN"/>
    <property type="match status" value="1"/>
</dbReference>
<feature type="domain" description="Phosphorylated adapter RNA export protein RNA-binding" evidence="12">
    <location>
        <begin position="280"/>
        <end position="360"/>
    </location>
</feature>
<dbReference type="GO" id="GO:0015031">
    <property type="term" value="P:protein transport"/>
    <property type="evidence" value="ECO:0007669"/>
    <property type="project" value="UniProtKB-KW"/>
</dbReference>
<keyword evidence="8" id="KW-0653">Protein transport</keyword>
<keyword evidence="14" id="KW-1185">Reference proteome</keyword>
<dbReference type="Proteomes" id="UP001328107">
    <property type="component" value="Unassembled WGS sequence"/>
</dbReference>
<evidence type="ECO:0000313" key="14">
    <source>
        <dbReference type="Proteomes" id="UP001328107"/>
    </source>
</evidence>
<feature type="compositionally biased region" description="Basic and acidic residues" evidence="11">
    <location>
        <begin position="232"/>
        <end position="250"/>
    </location>
</feature>
<dbReference type="GO" id="GO:0006408">
    <property type="term" value="P:snRNA export from nucleus"/>
    <property type="evidence" value="ECO:0007669"/>
    <property type="project" value="InterPro"/>
</dbReference>
<feature type="compositionally biased region" description="Basic and acidic residues" evidence="11">
    <location>
        <begin position="394"/>
        <end position="408"/>
    </location>
</feature>
<sequence>LPAMATSYRQARKDDSSDDEGPTKRIKHNDHDDDDGPVGMPRAPAANKKARNVWVDVVQEEELAIRSNVMDMGDYSRNKAGSMVKIRRGAESYVVPAAQLEENAAALEAGENMEEVRVPAPAASDDPFGDTADIGEVEAFGVGPASRNRGNWQPRARGRGVRGGWMNKSRGDHSNHAESRGEGAARGDEMDTGEGDAGEGGVPHRGGRGGRGGWRGQRGGGFIPRGRGAWRGGHDDRKRRWNNDGAHAKDPAELMEGSYSLAGLMATEFQEGLTPKELGEQIAKALGEKVSDTVVKICEAVGEKKALEIFEETKKAEQAGGLKVADGSRRRTPGGVFILMFKSDIDVEPAVKSSIFEDSKIQQRKIVKAKRRSKGPHAPQDVDKGLDELQAMLDAKKRELQEGKKDEKEEGEATPSPENDGAEELDYTEEDEDDGSPEEETEME</sequence>
<dbReference type="FunFam" id="1.10.10.1440:FF:000001">
    <property type="entry name" value="phosphorylated adapter RNA export protein-like"/>
    <property type="match status" value="1"/>
</dbReference>
<keyword evidence="6" id="KW-0963">Cytoplasm</keyword>
<reference evidence="14" key="1">
    <citation type="submission" date="2022-10" db="EMBL/GenBank/DDBJ databases">
        <title>Genome assembly of Pristionchus species.</title>
        <authorList>
            <person name="Yoshida K."/>
            <person name="Sommer R.J."/>
        </authorList>
    </citation>
    <scope>NUCLEOTIDE SEQUENCE [LARGE SCALE GENOMIC DNA]</scope>
    <source>
        <strain evidence="14">RS5460</strain>
    </source>
</reference>
<feature type="region of interest" description="Disordered" evidence="11">
    <location>
        <begin position="367"/>
        <end position="444"/>
    </location>
</feature>
<evidence type="ECO:0000256" key="8">
    <source>
        <dbReference type="ARBA" id="ARBA00022927"/>
    </source>
</evidence>
<accession>A0AAN5CEI1</accession>
<feature type="compositionally biased region" description="Gly residues" evidence="11">
    <location>
        <begin position="198"/>
        <end position="223"/>
    </location>
</feature>
<keyword evidence="7" id="KW-0694">RNA-binding</keyword>
<dbReference type="Gene3D" id="1.10.10.1440">
    <property type="entry name" value="PHAX RNA-binding domain"/>
    <property type="match status" value="1"/>
</dbReference>
<dbReference type="Pfam" id="PF10258">
    <property type="entry name" value="PHAX_RNA-bd"/>
    <property type="match status" value="1"/>
</dbReference>
<organism evidence="13 14">
    <name type="scientific">Pristionchus mayeri</name>
    <dbReference type="NCBI Taxonomy" id="1317129"/>
    <lineage>
        <taxon>Eukaryota</taxon>
        <taxon>Metazoa</taxon>
        <taxon>Ecdysozoa</taxon>
        <taxon>Nematoda</taxon>
        <taxon>Chromadorea</taxon>
        <taxon>Rhabditida</taxon>
        <taxon>Rhabditina</taxon>
        <taxon>Diplogasteromorpha</taxon>
        <taxon>Diplogasteroidea</taxon>
        <taxon>Neodiplogasteridae</taxon>
        <taxon>Pristionchus</taxon>
    </lineage>
</organism>
<evidence type="ECO:0000256" key="10">
    <source>
        <dbReference type="ARBA" id="ARBA00030834"/>
    </source>
</evidence>
<dbReference type="GO" id="GO:0005737">
    <property type="term" value="C:cytoplasm"/>
    <property type="evidence" value="ECO:0007669"/>
    <property type="project" value="UniProtKB-SubCell"/>
</dbReference>
<comment type="similarity">
    <text evidence="3">Belongs to the PHAX family.</text>
</comment>
<dbReference type="InterPro" id="IPR019385">
    <property type="entry name" value="PHAX_RNA-binding_domain"/>
</dbReference>
<feature type="region of interest" description="Disordered" evidence="11">
    <location>
        <begin position="139"/>
        <end position="250"/>
    </location>
</feature>
<feature type="region of interest" description="Disordered" evidence="11">
    <location>
        <begin position="1"/>
        <end position="50"/>
    </location>
</feature>
<feature type="compositionally biased region" description="Acidic residues" evidence="11">
    <location>
        <begin position="420"/>
        <end position="444"/>
    </location>
</feature>
<comment type="caution">
    <text evidence="13">The sequence shown here is derived from an EMBL/GenBank/DDBJ whole genome shotgun (WGS) entry which is preliminary data.</text>
</comment>
<evidence type="ECO:0000256" key="9">
    <source>
        <dbReference type="ARBA" id="ARBA00023242"/>
    </source>
</evidence>
<keyword evidence="9" id="KW-0539">Nucleus</keyword>
<keyword evidence="5" id="KW-0813">Transport</keyword>
<dbReference type="EMBL" id="BTRK01000003">
    <property type="protein sequence ID" value="GMR39964.1"/>
    <property type="molecule type" value="Genomic_DNA"/>
</dbReference>
<dbReference type="GO" id="GO:0005634">
    <property type="term" value="C:nucleus"/>
    <property type="evidence" value="ECO:0007669"/>
    <property type="project" value="UniProtKB-SubCell"/>
</dbReference>
<evidence type="ECO:0000313" key="13">
    <source>
        <dbReference type="EMBL" id="GMR39964.1"/>
    </source>
</evidence>
<evidence type="ECO:0000256" key="5">
    <source>
        <dbReference type="ARBA" id="ARBA00022448"/>
    </source>
</evidence>
<dbReference type="InterPro" id="IPR038092">
    <property type="entry name" value="PHAX_RNA-binding_sf"/>
</dbReference>
<dbReference type="InterPro" id="IPR039047">
    <property type="entry name" value="PHAX"/>
</dbReference>
<protein>
    <recommendedName>
        <fullName evidence="4">Phosphorylated adapter RNA export protein</fullName>
    </recommendedName>
    <alternativeName>
        <fullName evidence="10">RNA U small nuclear RNA export adapter protein</fullName>
    </alternativeName>
</protein>
<feature type="non-terminal residue" evidence="13">
    <location>
        <position position="1"/>
    </location>
</feature>